<feature type="transmembrane region" description="Helical" evidence="6">
    <location>
        <begin position="122"/>
        <end position="143"/>
    </location>
</feature>
<dbReference type="InterPro" id="IPR005538">
    <property type="entry name" value="LrgA/CidA"/>
</dbReference>
<name>A0A410X292_9BACL</name>
<dbReference type="EMBL" id="CP026520">
    <property type="protein sequence ID" value="QAV20733.1"/>
    <property type="molecule type" value="Genomic_DNA"/>
</dbReference>
<keyword evidence="5 6" id="KW-0472">Membrane</keyword>
<gene>
    <name evidence="7" type="ORF">M5X16_17385</name>
    <name evidence="8" type="ORF">PC41400_24845</name>
</gene>
<evidence type="ECO:0000313" key="7">
    <source>
        <dbReference type="EMBL" id="MCY9597538.1"/>
    </source>
</evidence>
<dbReference type="GO" id="GO:0005886">
    <property type="term" value="C:plasma membrane"/>
    <property type="evidence" value="ECO:0007669"/>
    <property type="project" value="UniProtKB-SubCell"/>
</dbReference>
<keyword evidence="10" id="KW-1185">Reference proteome</keyword>
<feature type="transmembrane region" description="Helical" evidence="6">
    <location>
        <begin position="59"/>
        <end position="80"/>
    </location>
</feature>
<dbReference type="AlphaFoldDB" id="A0A410X292"/>
<dbReference type="KEGG" id="pchi:PC41400_24845"/>
<dbReference type="Proteomes" id="UP001527202">
    <property type="component" value="Unassembled WGS sequence"/>
</dbReference>
<dbReference type="PANTHER" id="PTHR33931">
    <property type="entry name" value="HOLIN-LIKE PROTEIN CIDA-RELATED"/>
    <property type="match status" value="1"/>
</dbReference>
<reference evidence="8 9" key="1">
    <citation type="submission" date="2018-01" db="EMBL/GenBank/DDBJ databases">
        <title>The whole genome sequencing and assembly of Paenibacillus chitinolyticus KCCM 41400 strain.</title>
        <authorList>
            <person name="Kim J.-Y."/>
            <person name="Park M.-K."/>
            <person name="Lee Y.-J."/>
            <person name="Yi H."/>
            <person name="Bahn Y.-S."/>
            <person name="Kim J.F."/>
            <person name="Lee D.-W."/>
        </authorList>
    </citation>
    <scope>NUCLEOTIDE SEQUENCE [LARGE SCALE GENOMIC DNA]</scope>
    <source>
        <strain evidence="8 9">KCCM 41400</strain>
    </source>
</reference>
<evidence type="ECO:0000313" key="9">
    <source>
        <dbReference type="Proteomes" id="UP000288943"/>
    </source>
</evidence>
<evidence type="ECO:0000256" key="5">
    <source>
        <dbReference type="ARBA" id="ARBA00023136"/>
    </source>
</evidence>
<dbReference type="RefSeq" id="WP_042230584.1">
    <property type="nucleotide sequence ID" value="NZ_CP026520.1"/>
</dbReference>
<protein>
    <submittedName>
        <fullName evidence="7">CidA/LrgA family holin-like protein</fullName>
    </submittedName>
    <submittedName>
        <fullName evidence="8">LrgA family protein</fullName>
    </submittedName>
</protein>
<evidence type="ECO:0000256" key="6">
    <source>
        <dbReference type="SAM" id="Phobius"/>
    </source>
</evidence>
<dbReference type="PANTHER" id="PTHR33931:SF2">
    <property type="entry name" value="HOLIN-LIKE PROTEIN CIDA"/>
    <property type="match status" value="1"/>
</dbReference>
<evidence type="ECO:0000256" key="1">
    <source>
        <dbReference type="ARBA" id="ARBA00004651"/>
    </source>
</evidence>
<dbReference type="NCBIfam" id="NF002460">
    <property type="entry name" value="PRK01658.1"/>
    <property type="match status" value="1"/>
</dbReference>
<evidence type="ECO:0000256" key="3">
    <source>
        <dbReference type="ARBA" id="ARBA00022692"/>
    </source>
</evidence>
<feature type="transmembrane region" description="Helical" evidence="6">
    <location>
        <begin position="33"/>
        <end position="53"/>
    </location>
</feature>
<dbReference type="EMBL" id="JAMDMJ010000022">
    <property type="protein sequence ID" value="MCY9597538.1"/>
    <property type="molecule type" value="Genomic_DNA"/>
</dbReference>
<dbReference type="OrthoDB" id="3176438at2"/>
<proteinExistence type="predicted"/>
<accession>A0A410X292</accession>
<comment type="subcellular location">
    <subcellularLocation>
        <location evidence="1">Cell membrane</location>
        <topology evidence="1">Multi-pass membrane protein</topology>
    </subcellularLocation>
</comment>
<keyword evidence="4 6" id="KW-1133">Transmembrane helix</keyword>
<dbReference type="Proteomes" id="UP000288943">
    <property type="component" value="Chromosome"/>
</dbReference>
<reference evidence="7 10" key="2">
    <citation type="submission" date="2022-05" db="EMBL/GenBank/DDBJ databases">
        <title>Genome Sequencing of Bee-Associated Microbes.</title>
        <authorList>
            <person name="Dunlap C."/>
        </authorList>
    </citation>
    <scope>NUCLEOTIDE SEQUENCE [LARGE SCALE GENOMIC DNA]</scope>
    <source>
        <strain evidence="7 10">NRRL B-23120</strain>
    </source>
</reference>
<evidence type="ECO:0000313" key="8">
    <source>
        <dbReference type="EMBL" id="QAV20733.1"/>
    </source>
</evidence>
<sequence>MNKQPAPPLSGPHKKQNFVWPPDRFAPVHVRRALVTCGQIVLLIAFAYLGRLVSERLHLPVPGSIVGILIVFAALHFGWVRLEWVEKGADFLLSKLLLFFVPPAVGILEYKEMFSVSGSRYLLIIIISTFFVMASTGLVAEYLGRRRAGKDKKEEASL</sequence>
<organism evidence="8 9">
    <name type="scientific">Paenibacillus chitinolyticus</name>
    <dbReference type="NCBI Taxonomy" id="79263"/>
    <lineage>
        <taxon>Bacteria</taxon>
        <taxon>Bacillati</taxon>
        <taxon>Bacillota</taxon>
        <taxon>Bacilli</taxon>
        <taxon>Bacillales</taxon>
        <taxon>Paenibacillaceae</taxon>
        <taxon>Paenibacillus</taxon>
    </lineage>
</organism>
<evidence type="ECO:0000256" key="2">
    <source>
        <dbReference type="ARBA" id="ARBA00022475"/>
    </source>
</evidence>
<keyword evidence="2" id="KW-1003">Cell membrane</keyword>
<keyword evidence="3 6" id="KW-0812">Transmembrane</keyword>
<dbReference type="GeneID" id="95378025"/>
<evidence type="ECO:0000313" key="10">
    <source>
        <dbReference type="Proteomes" id="UP001527202"/>
    </source>
</evidence>
<evidence type="ECO:0000256" key="4">
    <source>
        <dbReference type="ARBA" id="ARBA00022989"/>
    </source>
</evidence>
<dbReference type="Pfam" id="PF03788">
    <property type="entry name" value="LrgA"/>
    <property type="match status" value="1"/>
</dbReference>